<dbReference type="PROSITE" id="PS50097">
    <property type="entry name" value="BTB"/>
    <property type="match status" value="1"/>
</dbReference>
<dbReference type="EMBL" id="JEMT01026639">
    <property type="protein sequence ID" value="EXX58686.1"/>
    <property type="molecule type" value="Genomic_DNA"/>
</dbReference>
<keyword evidence="4" id="KW-1185">Reference proteome</keyword>
<sequence length="477" mass="56572">MSLIKVFKKLNKTNTKYDVIIHVGKEPNFKEFHADSKTLRKKSDYFDEILSIKDIEKKDEKHLIKKPNITPQIFDVIIKYLSKGKINLNNKTGNEILNIIIVSVDLKLNELIQIGENFLIKNHQKFLQYDSVEILQRVHHLNTFNKIQKFCLDMICFKPYILFNSDEFIHLPSSLLEIILKQDDLNLDEIEIWEILIKWGLSQDNNNILYDDISEWNRETFNNLERNLRKFIPLIGFYDISTDDYFTKIKPFEQILPKELREDILKFHTVPEYEPTFDTYTPRCKIDSVLIYQKHTTLFANWIDRKERNSKYLFNYKFNLILRGSRDGFDPITFHNKCDNKGANIIIIKIKNSDQIVGGYNPLDWNRFGWKNTSDSFIFSFGDYKNINTGKIGRINNNKFRGAVISDPEWGPIFGKYKKGRCDLSMDQNGDWSSYPNTYSNVNIPKNYFDIDDYEVFQVEKVNMFDLYVEDVDYKKE</sequence>
<dbReference type="InterPro" id="IPR011333">
    <property type="entry name" value="SKP1/BTB/POZ_sf"/>
</dbReference>
<name>A0A015KGF4_RHIIW</name>
<comment type="caution">
    <text evidence="3">The sequence shown here is derived from an EMBL/GenBank/DDBJ whole genome shotgun (WGS) entry which is preliminary data.</text>
</comment>
<organism evidence="3 4">
    <name type="scientific">Rhizophagus irregularis (strain DAOM 197198w)</name>
    <name type="common">Glomus intraradices</name>
    <dbReference type="NCBI Taxonomy" id="1432141"/>
    <lineage>
        <taxon>Eukaryota</taxon>
        <taxon>Fungi</taxon>
        <taxon>Fungi incertae sedis</taxon>
        <taxon>Mucoromycota</taxon>
        <taxon>Glomeromycotina</taxon>
        <taxon>Glomeromycetes</taxon>
        <taxon>Glomerales</taxon>
        <taxon>Glomeraceae</taxon>
        <taxon>Rhizophagus</taxon>
    </lineage>
</organism>
<dbReference type="PANTHER" id="PTHR45774">
    <property type="entry name" value="BTB/POZ DOMAIN-CONTAINING"/>
    <property type="match status" value="1"/>
</dbReference>
<dbReference type="SMR" id="A0A015KGF4"/>
<evidence type="ECO:0000313" key="4">
    <source>
        <dbReference type="Proteomes" id="UP000022910"/>
    </source>
</evidence>
<evidence type="ECO:0000259" key="2">
    <source>
        <dbReference type="PROSITE" id="PS51886"/>
    </source>
</evidence>
<reference evidence="3 4" key="1">
    <citation type="submission" date="2014-02" db="EMBL/GenBank/DDBJ databases">
        <title>Single nucleus genome sequencing reveals high similarity among nuclei of an endomycorrhizal fungus.</title>
        <authorList>
            <person name="Lin K."/>
            <person name="Geurts R."/>
            <person name="Zhang Z."/>
            <person name="Limpens E."/>
            <person name="Saunders D.G."/>
            <person name="Mu D."/>
            <person name="Pang E."/>
            <person name="Cao H."/>
            <person name="Cha H."/>
            <person name="Lin T."/>
            <person name="Zhou Q."/>
            <person name="Shang Y."/>
            <person name="Li Y."/>
            <person name="Ivanov S."/>
            <person name="Sharma T."/>
            <person name="Velzen R.V."/>
            <person name="Ruijter N.D."/>
            <person name="Aanen D.K."/>
            <person name="Win J."/>
            <person name="Kamoun S."/>
            <person name="Bisseling T."/>
            <person name="Huang S."/>
        </authorList>
    </citation>
    <scope>NUCLEOTIDE SEQUENCE [LARGE SCALE GENOMIC DNA]</scope>
    <source>
        <strain evidence="4">DAOM197198w</strain>
    </source>
</reference>
<dbReference type="SMART" id="SM00225">
    <property type="entry name" value="BTB"/>
    <property type="match status" value="1"/>
</dbReference>
<dbReference type="CDD" id="cd18186">
    <property type="entry name" value="BTB_POZ_ZBTB_KLHL-like"/>
    <property type="match status" value="1"/>
</dbReference>
<evidence type="ECO:0008006" key="5">
    <source>
        <dbReference type="Google" id="ProtNLM"/>
    </source>
</evidence>
<dbReference type="Proteomes" id="UP000022910">
    <property type="component" value="Unassembled WGS sequence"/>
</dbReference>
<dbReference type="PANTHER" id="PTHR45774:SF3">
    <property type="entry name" value="BTB (POZ) DOMAIN-CONTAINING 2B-RELATED"/>
    <property type="match status" value="1"/>
</dbReference>
<dbReference type="Pfam" id="PF07707">
    <property type="entry name" value="BACK"/>
    <property type="match status" value="1"/>
</dbReference>
<feature type="domain" description="BTB" evidence="1">
    <location>
        <begin position="17"/>
        <end position="90"/>
    </location>
</feature>
<evidence type="ECO:0000259" key="1">
    <source>
        <dbReference type="PROSITE" id="PS50097"/>
    </source>
</evidence>
<feature type="domain" description="TLDc" evidence="2">
    <location>
        <begin position="289"/>
        <end position="460"/>
    </location>
</feature>
<gene>
    <name evidence="3" type="ORF">RirG_195680</name>
</gene>
<dbReference type="SUPFAM" id="SSF54695">
    <property type="entry name" value="POZ domain"/>
    <property type="match status" value="1"/>
</dbReference>
<dbReference type="Gene3D" id="3.30.710.10">
    <property type="entry name" value="Potassium Channel Kv1.1, Chain A"/>
    <property type="match status" value="1"/>
</dbReference>
<dbReference type="PROSITE" id="PS51886">
    <property type="entry name" value="TLDC"/>
    <property type="match status" value="1"/>
</dbReference>
<dbReference type="Gene3D" id="1.25.40.420">
    <property type="match status" value="1"/>
</dbReference>
<protein>
    <recommendedName>
        <fullName evidence="5">Kelch-like protein 17</fullName>
    </recommendedName>
</protein>
<dbReference type="Pfam" id="PF00651">
    <property type="entry name" value="BTB"/>
    <property type="match status" value="1"/>
</dbReference>
<dbReference type="HOGENOM" id="CLU_021542_0_1_1"/>
<dbReference type="Pfam" id="PF07534">
    <property type="entry name" value="TLD"/>
    <property type="match status" value="1"/>
</dbReference>
<dbReference type="InterPro" id="IPR000210">
    <property type="entry name" value="BTB/POZ_dom"/>
</dbReference>
<evidence type="ECO:0000313" key="3">
    <source>
        <dbReference type="EMBL" id="EXX58686.1"/>
    </source>
</evidence>
<dbReference type="AlphaFoldDB" id="A0A015KGF4"/>
<dbReference type="InterPro" id="IPR011705">
    <property type="entry name" value="BACK"/>
</dbReference>
<proteinExistence type="predicted"/>
<accession>A0A015KGF4</accession>
<dbReference type="InterPro" id="IPR006571">
    <property type="entry name" value="TLDc_dom"/>
</dbReference>